<reference evidence="2 3" key="1">
    <citation type="submission" date="2016-12" db="EMBL/GenBank/DDBJ databases">
        <authorList>
            <person name="Song W.-J."/>
            <person name="Kurnit D.M."/>
        </authorList>
    </citation>
    <scope>NUCLEOTIDE SEQUENCE [LARGE SCALE GENOMIC DNA]</scope>
    <source>
        <strain evidence="2 3">IMCC3135</strain>
    </source>
</reference>
<evidence type="ECO:0000313" key="3">
    <source>
        <dbReference type="Proteomes" id="UP000250079"/>
    </source>
</evidence>
<gene>
    <name evidence="2" type="ORF">IMCC3135_14420</name>
</gene>
<organism evidence="2 3">
    <name type="scientific">Granulosicoccus antarcticus IMCC3135</name>
    <dbReference type="NCBI Taxonomy" id="1192854"/>
    <lineage>
        <taxon>Bacteria</taxon>
        <taxon>Pseudomonadati</taxon>
        <taxon>Pseudomonadota</taxon>
        <taxon>Gammaproteobacteria</taxon>
        <taxon>Chromatiales</taxon>
        <taxon>Granulosicoccaceae</taxon>
        <taxon>Granulosicoccus</taxon>
    </lineage>
</organism>
<feature type="transmembrane region" description="Helical" evidence="1">
    <location>
        <begin position="39"/>
        <end position="57"/>
    </location>
</feature>
<keyword evidence="3" id="KW-1185">Reference proteome</keyword>
<dbReference type="AlphaFoldDB" id="A0A2Z2NP09"/>
<evidence type="ECO:0000313" key="2">
    <source>
        <dbReference type="EMBL" id="ASJ72969.1"/>
    </source>
</evidence>
<proteinExistence type="predicted"/>
<dbReference type="KEGG" id="gai:IMCC3135_14420"/>
<keyword evidence="1" id="KW-0812">Transmembrane</keyword>
<accession>A0A2Z2NP09</accession>
<dbReference type="RefSeq" id="WP_088918229.1">
    <property type="nucleotide sequence ID" value="NZ_CP018632.1"/>
</dbReference>
<keyword evidence="1" id="KW-1133">Transmembrane helix</keyword>
<feature type="transmembrane region" description="Helical" evidence="1">
    <location>
        <begin position="12"/>
        <end position="33"/>
    </location>
</feature>
<dbReference type="Proteomes" id="UP000250079">
    <property type="component" value="Chromosome"/>
</dbReference>
<name>A0A2Z2NP09_9GAMM</name>
<sequence length="102" mass="11290">MQYWQEFQKFEYANEVLIMLGALLVFIAALQIVRSSLKLLFWVLIAGCGAISASYGMQQSPYDLPSLNTGALSGARLSDLVAGKDQDVLEYLCQKLDSPEPQ</sequence>
<protein>
    <submittedName>
        <fullName evidence="2">Uncharacterized protein</fullName>
    </submittedName>
</protein>
<evidence type="ECO:0000256" key="1">
    <source>
        <dbReference type="SAM" id="Phobius"/>
    </source>
</evidence>
<keyword evidence="1" id="KW-0472">Membrane</keyword>
<dbReference type="EMBL" id="CP018632">
    <property type="protein sequence ID" value="ASJ72969.1"/>
    <property type="molecule type" value="Genomic_DNA"/>
</dbReference>